<evidence type="ECO:0000256" key="3">
    <source>
        <dbReference type="ARBA" id="ARBA00001522"/>
    </source>
</evidence>
<reference evidence="21" key="1">
    <citation type="submission" date="2017-01" db="EMBL/GenBank/DDBJ databases">
        <authorList>
            <person name="Varghese N."/>
            <person name="Submissions S."/>
        </authorList>
    </citation>
    <scope>NUCLEOTIDE SEQUENCE [LARGE SCALE GENOMIC DNA]</scope>
    <source>
        <strain evidence="21">MNA4</strain>
    </source>
</reference>
<comment type="catalytic activity">
    <reaction evidence="2">
        <text>adenosylcob(III)inamide phosphate + GTP + H(+) = adenosylcob(III)inamide-GDP + diphosphate</text>
        <dbReference type="Rhea" id="RHEA:22712"/>
        <dbReference type="ChEBI" id="CHEBI:15378"/>
        <dbReference type="ChEBI" id="CHEBI:33019"/>
        <dbReference type="ChEBI" id="CHEBI:37565"/>
        <dbReference type="ChEBI" id="CHEBI:58502"/>
        <dbReference type="ChEBI" id="CHEBI:60487"/>
        <dbReference type="EC" id="2.7.7.62"/>
    </reaction>
</comment>
<evidence type="ECO:0000256" key="10">
    <source>
        <dbReference type="ARBA" id="ARBA00022573"/>
    </source>
</evidence>
<keyword evidence="21" id="KW-1185">Reference proteome</keyword>
<protein>
    <recommendedName>
        <fullName evidence="16">Adenosylcobinamide kinase</fullName>
        <ecNumber evidence="8">2.7.1.156</ecNumber>
        <ecNumber evidence="9">2.7.7.62</ecNumber>
    </recommendedName>
    <alternativeName>
        <fullName evidence="17">Adenosylcobinamide-phosphate guanylyltransferase</fullName>
    </alternativeName>
</protein>
<feature type="binding site" evidence="19">
    <location>
        <begin position="37"/>
        <end position="39"/>
    </location>
    <ligand>
        <name>GTP</name>
        <dbReference type="ChEBI" id="CHEBI:37565"/>
    </ligand>
</feature>
<evidence type="ECO:0000256" key="4">
    <source>
        <dbReference type="ARBA" id="ARBA00003889"/>
    </source>
</evidence>
<evidence type="ECO:0000256" key="6">
    <source>
        <dbReference type="ARBA" id="ARBA00005159"/>
    </source>
</evidence>
<evidence type="ECO:0000256" key="16">
    <source>
        <dbReference type="ARBA" id="ARBA00029570"/>
    </source>
</evidence>
<evidence type="ECO:0000256" key="19">
    <source>
        <dbReference type="PIRSR" id="PIRSR006135-2"/>
    </source>
</evidence>
<evidence type="ECO:0000313" key="20">
    <source>
        <dbReference type="EMBL" id="SIT69892.1"/>
    </source>
</evidence>
<evidence type="ECO:0000256" key="14">
    <source>
        <dbReference type="ARBA" id="ARBA00022840"/>
    </source>
</evidence>
<dbReference type="PANTHER" id="PTHR34848">
    <property type="match status" value="1"/>
</dbReference>
<keyword evidence="10" id="KW-0169">Cobalamin biosynthesis</keyword>
<dbReference type="PIRSF" id="PIRSF006135">
    <property type="entry name" value="CobU"/>
    <property type="match status" value="1"/>
</dbReference>
<dbReference type="GO" id="GO:0009236">
    <property type="term" value="P:cobalamin biosynthetic process"/>
    <property type="evidence" value="ECO:0007669"/>
    <property type="project" value="UniProtKB-UniPathway"/>
</dbReference>
<dbReference type="Gene3D" id="3.40.50.300">
    <property type="entry name" value="P-loop containing nucleotide triphosphate hydrolases"/>
    <property type="match status" value="1"/>
</dbReference>
<dbReference type="OrthoDB" id="9799422at2"/>
<evidence type="ECO:0000256" key="12">
    <source>
        <dbReference type="ARBA" id="ARBA00022741"/>
    </source>
</evidence>
<dbReference type="EC" id="2.7.1.156" evidence="8"/>
<keyword evidence="11 20" id="KW-0808">Transferase</keyword>
<gene>
    <name evidence="20" type="ORF">SAMN05428946_0543</name>
</gene>
<feature type="binding site" evidence="19">
    <location>
        <position position="68"/>
    </location>
    <ligand>
        <name>GTP</name>
        <dbReference type="ChEBI" id="CHEBI:37565"/>
    </ligand>
</feature>
<dbReference type="Pfam" id="PF02283">
    <property type="entry name" value="CobU"/>
    <property type="match status" value="1"/>
</dbReference>
<dbReference type="AlphaFoldDB" id="A0A1U7PMA6"/>
<dbReference type="EC" id="2.7.7.62" evidence="9"/>
<comment type="function">
    <text evidence="4">Catalyzes ATP-dependent phosphorylation of adenosylcobinamide and addition of GMP to adenosylcobinamide phosphate.</text>
</comment>
<comment type="similarity">
    <text evidence="7">Belongs to the CobU/CobP family.</text>
</comment>
<keyword evidence="12 19" id="KW-0547">Nucleotide-binding</keyword>
<evidence type="ECO:0000256" key="8">
    <source>
        <dbReference type="ARBA" id="ARBA00012016"/>
    </source>
</evidence>
<dbReference type="GO" id="GO:0005524">
    <property type="term" value="F:ATP binding"/>
    <property type="evidence" value="ECO:0007669"/>
    <property type="project" value="UniProtKB-KW"/>
</dbReference>
<comment type="catalytic activity">
    <reaction evidence="3">
        <text>adenosylcob(III)inamide + GTP = adenosylcob(III)inamide phosphate + GDP + H(+)</text>
        <dbReference type="Rhea" id="RHEA:15765"/>
        <dbReference type="ChEBI" id="CHEBI:2480"/>
        <dbReference type="ChEBI" id="CHEBI:15378"/>
        <dbReference type="ChEBI" id="CHEBI:37565"/>
        <dbReference type="ChEBI" id="CHEBI:58189"/>
        <dbReference type="ChEBI" id="CHEBI:58502"/>
        <dbReference type="EC" id="2.7.1.156"/>
    </reaction>
</comment>
<keyword evidence="13 20" id="KW-0418">Kinase</keyword>
<dbReference type="UniPathway" id="UPA00148">
    <property type="reaction ID" value="UER00236"/>
</dbReference>
<dbReference type="RefSeq" id="WP_076756816.1">
    <property type="nucleotide sequence ID" value="NZ_FTPL01000001.1"/>
</dbReference>
<accession>A0A1U7PMA6</accession>
<comment type="catalytic activity">
    <reaction evidence="1">
        <text>adenosylcob(III)inamide + ATP = adenosylcob(III)inamide phosphate + ADP + H(+)</text>
        <dbReference type="Rhea" id="RHEA:15769"/>
        <dbReference type="ChEBI" id="CHEBI:2480"/>
        <dbReference type="ChEBI" id="CHEBI:15378"/>
        <dbReference type="ChEBI" id="CHEBI:30616"/>
        <dbReference type="ChEBI" id="CHEBI:58502"/>
        <dbReference type="ChEBI" id="CHEBI:456216"/>
        <dbReference type="EC" id="2.7.1.156"/>
    </reaction>
</comment>
<evidence type="ECO:0000256" key="13">
    <source>
        <dbReference type="ARBA" id="ARBA00022777"/>
    </source>
</evidence>
<evidence type="ECO:0000256" key="17">
    <source>
        <dbReference type="ARBA" id="ARBA00030571"/>
    </source>
</evidence>
<comment type="pathway">
    <text evidence="6">Cofactor biosynthesis; adenosylcobalamin biosynthesis; adenosylcobalamin from cob(II)yrinate a,c-diamide: step 5/7.</text>
</comment>
<dbReference type="EMBL" id="FTPL01000001">
    <property type="protein sequence ID" value="SIT69892.1"/>
    <property type="molecule type" value="Genomic_DNA"/>
</dbReference>
<sequence>MVRGDITFVSGGVRSGKTAYAEGLLEGSDCSRLVYVATGLPADPEMEERISRHRQDRRRSRRNWVTIERPIDLPGVLTMIREGDGVLVDCITTWLANAMYEGFETGSSCHEQPGCMEEKIGEMLNAVVRLAETASAVVIVSNEVLDEPSSGYEETRKYAETLGRIHRQLVKISDRAIEMDAGIPHRWK</sequence>
<proteinExistence type="inferred from homology"/>
<evidence type="ECO:0000256" key="2">
    <source>
        <dbReference type="ARBA" id="ARBA00000711"/>
    </source>
</evidence>
<evidence type="ECO:0000256" key="7">
    <source>
        <dbReference type="ARBA" id="ARBA00007490"/>
    </source>
</evidence>
<dbReference type="InterPro" id="IPR027417">
    <property type="entry name" value="P-loop_NTPase"/>
</dbReference>
<dbReference type="GO" id="GO:0043752">
    <property type="term" value="F:adenosylcobinamide kinase activity"/>
    <property type="evidence" value="ECO:0007669"/>
    <property type="project" value="UniProtKB-EC"/>
</dbReference>
<evidence type="ECO:0000256" key="9">
    <source>
        <dbReference type="ARBA" id="ARBA00012523"/>
    </source>
</evidence>
<dbReference type="SUPFAM" id="SSF52540">
    <property type="entry name" value="P-loop containing nucleoside triphosphate hydrolases"/>
    <property type="match status" value="1"/>
</dbReference>
<evidence type="ECO:0000256" key="15">
    <source>
        <dbReference type="ARBA" id="ARBA00023134"/>
    </source>
</evidence>
<keyword evidence="20" id="KW-0548">Nucleotidyltransferase</keyword>
<evidence type="ECO:0000313" key="21">
    <source>
        <dbReference type="Proteomes" id="UP000187550"/>
    </source>
</evidence>
<dbReference type="STRING" id="550447.SAMN05428946_0543"/>
<feature type="binding site" evidence="19">
    <location>
        <position position="89"/>
    </location>
    <ligand>
        <name>GTP</name>
        <dbReference type="ChEBI" id="CHEBI:37565"/>
    </ligand>
</feature>
<organism evidence="20 21">
    <name type="scientific">Edaphobacillus lindanitolerans</name>
    <dbReference type="NCBI Taxonomy" id="550447"/>
    <lineage>
        <taxon>Bacteria</taxon>
        <taxon>Bacillati</taxon>
        <taxon>Bacillota</taxon>
        <taxon>Bacilli</taxon>
        <taxon>Bacillales</taxon>
        <taxon>Bacillaceae</taxon>
        <taxon>Edaphobacillus</taxon>
    </lineage>
</organism>
<evidence type="ECO:0000256" key="1">
    <source>
        <dbReference type="ARBA" id="ARBA00000312"/>
    </source>
</evidence>
<evidence type="ECO:0000256" key="11">
    <source>
        <dbReference type="ARBA" id="ARBA00022679"/>
    </source>
</evidence>
<dbReference type="PANTHER" id="PTHR34848:SF1">
    <property type="entry name" value="BIFUNCTIONAL ADENOSYLCOBALAMIN BIOSYNTHESIS PROTEIN COBU"/>
    <property type="match status" value="1"/>
</dbReference>
<name>A0A1U7PMA6_9BACI</name>
<keyword evidence="15 19" id="KW-0342">GTP-binding</keyword>
<comment type="pathway">
    <text evidence="5">Cofactor biosynthesis; adenosylcobalamin biosynthesis; adenosylcobalamin from cob(II)yrinate a,c-diamide: step 6/7.</text>
</comment>
<keyword evidence="14" id="KW-0067">ATP-binding</keyword>
<feature type="binding site" evidence="19">
    <location>
        <begin position="54"/>
        <end position="57"/>
    </location>
    <ligand>
        <name>GTP</name>
        <dbReference type="ChEBI" id="CHEBI:37565"/>
    </ligand>
</feature>
<evidence type="ECO:0000256" key="5">
    <source>
        <dbReference type="ARBA" id="ARBA00004692"/>
    </source>
</evidence>
<dbReference type="Proteomes" id="UP000187550">
    <property type="component" value="Unassembled WGS sequence"/>
</dbReference>
<feature type="active site" description="GMP-histidine intermediate" evidence="18">
    <location>
        <position position="53"/>
    </location>
</feature>
<evidence type="ECO:0000256" key="18">
    <source>
        <dbReference type="PIRSR" id="PIRSR006135-1"/>
    </source>
</evidence>
<dbReference type="GO" id="GO:0005525">
    <property type="term" value="F:GTP binding"/>
    <property type="evidence" value="ECO:0007669"/>
    <property type="project" value="UniProtKB-KW"/>
</dbReference>
<dbReference type="InterPro" id="IPR003203">
    <property type="entry name" value="CobU/CobP"/>
</dbReference>
<dbReference type="GO" id="GO:0008820">
    <property type="term" value="F:cobinamide phosphate guanylyltransferase activity"/>
    <property type="evidence" value="ECO:0007669"/>
    <property type="project" value="UniProtKB-EC"/>
</dbReference>